<dbReference type="InterPro" id="IPR011009">
    <property type="entry name" value="Kinase-like_dom_sf"/>
</dbReference>
<proteinExistence type="predicted"/>
<protein>
    <recommendedName>
        <fullName evidence="1">Aminoglycoside phosphotransferase domain-containing protein</fullName>
    </recommendedName>
</protein>
<reference evidence="2 3" key="1">
    <citation type="submission" date="2016-07" db="EMBL/GenBank/DDBJ databases">
        <title>Characterization of isolates of Eisenbergiella tayi derived from blood cultures, using whole genome sequencing.</title>
        <authorList>
            <person name="Burdz T."/>
            <person name="Wiebe D."/>
            <person name="Huynh C."/>
            <person name="Bernard K."/>
        </authorList>
    </citation>
    <scope>NUCLEOTIDE SEQUENCE [LARGE SCALE GENOMIC DNA]</scope>
    <source>
        <strain evidence="2 3">NML 110608</strain>
    </source>
</reference>
<dbReference type="Pfam" id="PF01636">
    <property type="entry name" value="APH"/>
    <property type="match status" value="1"/>
</dbReference>
<evidence type="ECO:0000259" key="1">
    <source>
        <dbReference type="Pfam" id="PF01636"/>
    </source>
</evidence>
<evidence type="ECO:0000313" key="2">
    <source>
        <dbReference type="EMBL" id="ODM06904.1"/>
    </source>
</evidence>
<accession>A0A1E3ADU0</accession>
<evidence type="ECO:0000313" key="3">
    <source>
        <dbReference type="Proteomes" id="UP000094067"/>
    </source>
</evidence>
<dbReference type="Proteomes" id="UP000094067">
    <property type="component" value="Unassembled WGS sequence"/>
</dbReference>
<comment type="caution">
    <text evidence="2">The sequence shown here is derived from an EMBL/GenBank/DDBJ whole genome shotgun (WGS) entry which is preliminary data.</text>
</comment>
<gene>
    <name evidence="2" type="ORF">BEI61_02794</name>
</gene>
<dbReference type="RefSeq" id="WP_069152686.1">
    <property type="nucleotide sequence ID" value="NZ_MCGH01000002.1"/>
</dbReference>
<organism evidence="2 3">
    <name type="scientific">Eisenbergiella tayi</name>
    <dbReference type="NCBI Taxonomy" id="1432052"/>
    <lineage>
        <taxon>Bacteria</taxon>
        <taxon>Bacillati</taxon>
        <taxon>Bacillota</taxon>
        <taxon>Clostridia</taxon>
        <taxon>Lachnospirales</taxon>
        <taxon>Lachnospiraceae</taxon>
        <taxon>Eisenbergiella</taxon>
    </lineage>
</organism>
<name>A0A1E3ADU0_9FIRM</name>
<sequence length="336" mass="39001">MISEQIIEDVCSLYGIKVNSIGKVFDNSRTPSDKRYIYPVNDAYMLKFYNNGSISEAYLNDVDRLIKRYKEIGIYCPSLVKNKRNQFAVFCKQDDDTFSCYVEEMARFRLMDPGRIDSFAFRKELVKHLGVLASAYTNIDLSVTKSMWSIIDLAPLDKDIDEKQENLNRLVRCLKSHQLDAAADLSVSCNEKARMKIKEYFSELPRCVYQGDLNFTNILVDDTDCFAGLIDFNMFGTEVNINCFLNETFCEPEPEEYNKYSANELFIQMQRQQDELLNGIWENYSLSEAEKICFPEYRKIIGLSQYPIVQSWIKMLEAGIHTEKICDLLHLIANQN</sequence>
<dbReference type="SUPFAM" id="SSF56112">
    <property type="entry name" value="Protein kinase-like (PK-like)"/>
    <property type="match status" value="1"/>
</dbReference>
<dbReference type="AlphaFoldDB" id="A0A1E3ADU0"/>
<feature type="domain" description="Aminoglycoside phosphotransferase" evidence="1">
    <location>
        <begin position="43"/>
        <end position="236"/>
    </location>
</feature>
<dbReference type="InterPro" id="IPR002575">
    <property type="entry name" value="Aminoglycoside_PTrfase"/>
</dbReference>
<dbReference type="EMBL" id="MCGH01000002">
    <property type="protein sequence ID" value="ODM06904.1"/>
    <property type="molecule type" value="Genomic_DNA"/>
</dbReference>